<dbReference type="Pfam" id="PF03334">
    <property type="entry name" value="PhaG_MnhG_YufB"/>
    <property type="match status" value="1"/>
</dbReference>
<dbReference type="EMBL" id="JAGGKI010000016">
    <property type="protein sequence ID" value="MBP1895680.1"/>
    <property type="molecule type" value="Genomic_DNA"/>
</dbReference>
<dbReference type="NCBIfam" id="TIGR01300">
    <property type="entry name" value="CPA3_mnhG_phaG"/>
    <property type="match status" value="1"/>
</dbReference>
<dbReference type="PANTHER" id="PTHR34703:SF1">
    <property type="entry name" value="ANTIPORTER SUBUNIT MNHG2-RELATED"/>
    <property type="match status" value="1"/>
</dbReference>
<keyword evidence="3" id="KW-0050">Antiport</keyword>
<dbReference type="Proteomes" id="UP000706926">
    <property type="component" value="Unassembled WGS sequence"/>
</dbReference>
<keyword evidence="4" id="KW-0812">Transmembrane</keyword>
<evidence type="ECO:0000313" key="6">
    <source>
        <dbReference type="Proteomes" id="UP000706926"/>
    </source>
</evidence>
<keyword evidence="4" id="KW-0472">Membrane</keyword>
<gene>
    <name evidence="5" type="ORF">J2Z18_004790</name>
</gene>
<evidence type="ECO:0000313" key="5">
    <source>
        <dbReference type="EMBL" id="MBP1895680.1"/>
    </source>
</evidence>
<keyword evidence="3" id="KW-0813">Transport</keyword>
<proteinExistence type="inferred from homology"/>
<dbReference type="NCBIfam" id="NF009314">
    <property type="entry name" value="PRK12674.1-2"/>
    <property type="match status" value="1"/>
</dbReference>
<evidence type="ECO:0000256" key="3">
    <source>
        <dbReference type="ARBA" id="ARBA00022449"/>
    </source>
</evidence>
<organism evidence="5 6">
    <name type="scientific">Paenibacillus lactis</name>
    <dbReference type="NCBI Taxonomy" id="228574"/>
    <lineage>
        <taxon>Bacteria</taxon>
        <taxon>Bacillati</taxon>
        <taxon>Bacillota</taxon>
        <taxon>Bacilli</taxon>
        <taxon>Bacillales</taxon>
        <taxon>Paenibacillaceae</taxon>
        <taxon>Paenibacillus</taxon>
    </lineage>
</organism>
<comment type="similarity">
    <text evidence="2">Belongs to the CPA3 antiporters (TC 2.A.63) subunit G family.</text>
</comment>
<comment type="subcellular location">
    <subcellularLocation>
        <location evidence="1">Membrane</location>
        <topology evidence="1">Multi-pass membrane protein</topology>
    </subcellularLocation>
</comment>
<evidence type="ECO:0000256" key="2">
    <source>
        <dbReference type="ARBA" id="ARBA00008404"/>
    </source>
</evidence>
<keyword evidence="6" id="KW-1185">Reference proteome</keyword>
<keyword evidence="4" id="KW-1133">Transmembrane helix</keyword>
<evidence type="ECO:0000256" key="4">
    <source>
        <dbReference type="SAM" id="Phobius"/>
    </source>
</evidence>
<feature type="transmembrane region" description="Helical" evidence="4">
    <location>
        <begin position="45"/>
        <end position="65"/>
    </location>
</feature>
<feature type="transmembrane region" description="Helical" evidence="4">
    <location>
        <begin position="12"/>
        <end position="33"/>
    </location>
</feature>
<name>A0ABS4FHH2_9BACL</name>
<reference evidence="5 6" key="1">
    <citation type="submission" date="2021-03" db="EMBL/GenBank/DDBJ databases">
        <title>Genomic Encyclopedia of Type Strains, Phase IV (KMG-IV): sequencing the most valuable type-strain genomes for metagenomic binning, comparative biology and taxonomic classification.</title>
        <authorList>
            <person name="Goeker M."/>
        </authorList>
    </citation>
    <scope>NUCLEOTIDE SEQUENCE [LARGE SCALE GENOMIC DNA]</scope>
    <source>
        <strain evidence="5 6">DSM 15596</strain>
    </source>
</reference>
<dbReference type="PANTHER" id="PTHR34703">
    <property type="entry name" value="ANTIPORTER SUBUNIT MNHG2-RELATED"/>
    <property type="match status" value="1"/>
</dbReference>
<sequence>MTAEMMSRIGEFLIAIIVLLGALLGALSAFGLVRLPDVYMRSHAATKSATLGVLMILAGAFLYFAFYLDHISVKLLLGIVFVFITGPVAGHLNGRAAYRSGVSLWEGSVHDDLKPVLRREREQLQAGKAESGEKIKDV</sequence>
<comment type="caution">
    <text evidence="5">The sequence shown here is derived from an EMBL/GenBank/DDBJ whole genome shotgun (WGS) entry which is preliminary data.</text>
</comment>
<feature type="transmembrane region" description="Helical" evidence="4">
    <location>
        <begin position="71"/>
        <end position="90"/>
    </location>
</feature>
<evidence type="ECO:0000256" key="1">
    <source>
        <dbReference type="ARBA" id="ARBA00004141"/>
    </source>
</evidence>
<dbReference type="InterPro" id="IPR005133">
    <property type="entry name" value="PhaG_MnhG_YufB"/>
</dbReference>
<protein>
    <submittedName>
        <fullName evidence="5">Multicomponent Na+:H+ antiporter subunit G</fullName>
    </submittedName>
</protein>
<accession>A0ABS4FHH2</accession>